<dbReference type="Proteomes" id="UP000269001">
    <property type="component" value="Unassembled WGS sequence"/>
</dbReference>
<sequence>MQVIRESELLALINKELIKLPEYEGGALFSKVELASDNSLILYAEDEPDIYLTKIYIEKIAPMFDEKYCKII</sequence>
<evidence type="ECO:0000313" key="1">
    <source>
        <dbReference type="EMBL" id="RKG30290.1"/>
    </source>
</evidence>
<comment type="caution">
    <text evidence="1">The sequence shown here is derived from an EMBL/GenBank/DDBJ whole genome shotgun (WGS) entry which is preliminary data.</text>
</comment>
<name>A0A3A8EHR0_9GAMM</name>
<dbReference type="RefSeq" id="WP_120371431.1">
    <property type="nucleotide sequence ID" value="NZ_RAXU01000036.1"/>
</dbReference>
<accession>A0A3A8EHR0</accession>
<reference evidence="1 2" key="1">
    <citation type="submission" date="2018-09" db="EMBL/GenBank/DDBJ databases">
        <title>The draft genome of Acinetobacter spp. strains.</title>
        <authorList>
            <person name="Qin J."/>
            <person name="Feng Y."/>
            <person name="Zong Z."/>
        </authorList>
    </citation>
    <scope>NUCLEOTIDE SEQUENCE [LARGE SCALE GENOMIC DNA]</scope>
    <source>
        <strain evidence="1 2">WCHAc060096</strain>
    </source>
</reference>
<dbReference type="AlphaFoldDB" id="A0A3A8EHR0"/>
<proteinExistence type="predicted"/>
<evidence type="ECO:0000313" key="2">
    <source>
        <dbReference type="Proteomes" id="UP000269001"/>
    </source>
</evidence>
<organism evidence="1 2">
    <name type="scientific">Acinetobacter guerrae</name>
    <dbReference type="NCBI Taxonomy" id="1843371"/>
    <lineage>
        <taxon>Bacteria</taxon>
        <taxon>Pseudomonadati</taxon>
        <taxon>Pseudomonadota</taxon>
        <taxon>Gammaproteobacteria</taxon>
        <taxon>Moraxellales</taxon>
        <taxon>Moraxellaceae</taxon>
        <taxon>Acinetobacter</taxon>
    </lineage>
</organism>
<dbReference type="EMBL" id="RAXU01000036">
    <property type="protein sequence ID" value="RKG30290.1"/>
    <property type="molecule type" value="Genomic_DNA"/>
</dbReference>
<protein>
    <submittedName>
        <fullName evidence="1">Uncharacterized protein</fullName>
    </submittedName>
</protein>
<keyword evidence="2" id="KW-1185">Reference proteome</keyword>
<gene>
    <name evidence="1" type="ORF">D7V21_16235</name>
</gene>